<evidence type="ECO:0000313" key="3">
    <source>
        <dbReference type="Proteomes" id="UP000187338"/>
    </source>
</evidence>
<reference evidence="3" key="1">
    <citation type="submission" date="2016-12" db="EMBL/GenBank/DDBJ databases">
        <title>Draft Genome Sequences od Carboxydothermus pertinax and islandicus, Hydrogenogenic Carboxydotrophic Bacteria.</title>
        <authorList>
            <person name="Fukuyama Y."/>
            <person name="Ohmae K."/>
            <person name="Yoneda Y."/>
            <person name="Yoshida T."/>
            <person name="Sako Y."/>
        </authorList>
    </citation>
    <scope>NUCLEOTIDE SEQUENCE [LARGE SCALE GENOMIC DNA]</scope>
    <source>
        <strain evidence="3">SET</strain>
    </source>
</reference>
<feature type="chain" id="PRO_5013222304" description="Lipoprotein" evidence="1">
    <location>
        <begin position="25"/>
        <end position="139"/>
    </location>
</feature>
<protein>
    <recommendedName>
        <fullName evidence="4">Lipoprotein</fullName>
    </recommendedName>
</protein>
<dbReference type="AlphaFoldDB" id="A0A1L8D2Y7"/>
<feature type="signal peptide" evidence="1">
    <location>
        <begin position="1"/>
        <end position="24"/>
    </location>
</feature>
<keyword evidence="1" id="KW-0732">Signal</keyword>
<keyword evidence="3" id="KW-1185">Reference proteome</keyword>
<organism evidence="2 3">
    <name type="scientific">Carboxydothermus islandicus</name>
    <dbReference type="NCBI Taxonomy" id="661089"/>
    <lineage>
        <taxon>Bacteria</taxon>
        <taxon>Bacillati</taxon>
        <taxon>Bacillota</taxon>
        <taxon>Clostridia</taxon>
        <taxon>Thermoanaerobacterales</taxon>
        <taxon>Thermoanaerobacteraceae</taxon>
        <taxon>Carboxydothermus</taxon>
    </lineage>
</organism>
<name>A0A1L8D2Y7_9THEO</name>
<evidence type="ECO:0000313" key="2">
    <source>
        <dbReference type="EMBL" id="GAV25545.1"/>
    </source>
</evidence>
<dbReference type="Proteomes" id="UP000187338">
    <property type="component" value="Unassembled WGS sequence"/>
</dbReference>
<sequence>MRKLSFLVIFFLLMFTGGCSLVSATPFEHIDKFSNVLIQKVFVVTYPKEPREVSERFIKNLKNGHIKKALQYTGIPDDPGTFAPERLKGFGEAIVDIKARAVKKEGEYILVQFLGKDSLIVFVKLKKEEEKWKVVDLHF</sequence>
<dbReference type="PROSITE" id="PS51257">
    <property type="entry name" value="PROKAR_LIPOPROTEIN"/>
    <property type="match status" value="1"/>
</dbReference>
<dbReference type="EMBL" id="BDJL01000049">
    <property type="protein sequence ID" value="GAV25545.1"/>
    <property type="molecule type" value="Genomic_DNA"/>
</dbReference>
<comment type="caution">
    <text evidence="2">The sequence shown here is derived from an EMBL/GenBank/DDBJ whole genome shotgun (WGS) entry which is preliminary data.</text>
</comment>
<gene>
    <name evidence="2" type="ORF">ciss_14780</name>
</gene>
<evidence type="ECO:0000256" key="1">
    <source>
        <dbReference type="SAM" id="SignalP"/>
    </source>
</evidence>
<dbReference type="STRING" id="661089.ciss_14780"/>
<evidence type="ECO:0008006" key="4">
    <source>
        <dbReference type="Google" id="ProtNLM"/>
    </source>
</evidence>
<accession>A0A1L8D2Y7</accession>
<proteinExistence type="predicted"/>